<dbReference type="Gene3D" id="3.40.720.10">
    <property type="entry name" value="Alkaline Phosphatase, subunit A"/>
    <property type="match status" value="1"/>
</dbReference>
<accession>A0A7D5T4G5</accession>
<organism evidence="2 3">
    <name type="scientific">Halosimplex rubrum</name>
    <dbReference type="NCBI Taxonomy" id="869889"/>
    <lineage>
        <taxon>Archaea</taxon>
        <taxon>Methanobacteriati</taxon>
        <taxon>Methanobacteriota</taxon>
        <taxon>Stenosarchaea group</taxon>
        <taxon>Halobacteria</taxon>
        <taxon>Halobacteriales</taxon>
        <taxon>Haloarculaceae</taxon>
        <taxon>Halosimplex</taxon>
    </lineage>
</organism>
<dbReference type="InterPro" id="IPR017850">
    <property type="entry name" value="Alkaline_phosphatase_core_sf"/>
</dbReference>
<keyword evidence="2" id="KW-0808">Transferase</keyword>
<keyword evidence="3" id="KW-1185">Reference proteome</keyword>
<dbReference type="PANTHER" id="PTHR43751">
    <property type="entry name" value="SULFATASE"/>
    <property type="match status" value="1"/>
</dbReference>
<feature type="domain" description="Sulfatase N-terminal" evidence="1">
    <location>
        <begin position="3"/>
        <end position="342"/>
    </location>
</feature>
<dbReference type="Gene3D" id="3.30.1120.10">
    <property type="match status" value="1"/>
</dbReference>
<dbReference type="Pfam" id="PF00884">
    <property type="entry name" value="Sulfatase"/>
    <property type="match status" value="1"/>
</dbReference>
<evidence type="ECO:0000313" key="2">
    <source>
        <dbReference type="EMBL" id="QLH76873.1"/>
    </source>
</evidence>
<proteinExistence type="predicted"/>
<sequence length="466" mass="53176">MGNLILITADSLRADHMPLYGYDRNITPNLDSLAELVFKQSYSNGPVTPISIPSLLTSKYPLEDGHITVDTKPTFIDDLHSSSYTTGLVTSNIQFERFEYTDRFDYVANGTKAKQNTDGKNETDPLIRLAKWGLHQGGVIGKAAAVAKETFHRFRGPIVSRQPDSDLFMKSEEWISTVEEPYLLWLHGMDTHTPFVFSPEHFEQVSEFEYDPNRFARILERAMTHMRKGDFVWSLDTDQRQYLVDAYDASILNFDQQLGEFINRLDLEETTVIVSSDHGEEFWERGHFSHPGRDTIPRPMTLYEEIVKIPLVMFGKDVPNRKIKTPVSLIDVFPTILDLADVETDTKPRGESLLRIAEANEDLSRPVITQTTSPGDPNHYAQSEGAYRMGSIRRGDLKYIYNEKHDHELYDLSTDPEEQNNIIAARAHEADQLRGELLRYFGEVTDSELETSSSVEDRLKELGYLG</sequence>
<dbReference type="CDD" id="cd16148">
    <property type="entry name" value="sulfatase_like"/>
    <property type="match status" value="1"/>
</dbReference>
<dbReference type="PANTHER" id="PTHR43751:SF3">
    <property type="entry name" value="SULFATASE N-TERMINAL DOMAIN-CONTAINING PROTEIN"/>
    <property type="match status" value="1"/>
</dbReference>
<dbReference type="OrthoDB" id="3164at2157"/>
<dbReference type="GO" id="GO:0016740">
    <property type="term" value="F:transferase activity"/>
    <property type="evidence" value="ECO:0007669"/>
    <property type="project" value="UniProtKB-KW"/>
</dbReference>
<evidence type="ECO:0000259" key="1">
    <source>
        <dbReference type="Pfam" id="PF00884"/>
    </source>
</evidence>
<gene>
    <name evidence="2" type="ORF">HZS55_05950</name>
</gene>
<dbReference type="SUPFAM" id="SSF53649">
    <property type="entry name" value="Alkaline phosphatase-like"/>
    <property type="match status" value="1"/>
</dbReference>
<dbReference type="GeneID" id="56077387"/>
<dbReference type="AlphaFoldDB" id="A0A7D5T4G5"/>
<protein>
    <submittedName>
        <fullName evidence="2">Sulfatase-like hydrolase/transferase</fullName>
    </submittedName>
</protein>
<dbReference type="Proteomes" id="UP000509667">
    <property type="component" value="Chromosome"/>
</dbReference>
<dbReference type="EMBL" id="CP058910">
    <property type="protein sequence ID" value="QLH76873.1"/>
    <property type="molecule type" value="Genomic_DNA"/>
</dbReference>
<dbReference type="GO" id="GO:0016787">
    <property type="term" value="F:hydrolase activity"/>
    <property type="evidence" value="ECO:0007669"/>
    <property type="project" value="UniProtKB-KW"/>
</dbReference>
<reference evidence="2 3" key="1">
    <citation type="submission" date="2020-07" db="EMBL/GenBank/DDBJ databases">
        <title>Halosimplex pelagicum sp. nov. and Halosimplex rubrum sp. nov., isolated from salted brown alga Laminaria, and emended description of the genus Halosimplex.</title>
        <authorList>
            <person name="Cui H."/>
        </authorList>
    </citation>
    <scope>NUCLEOTIDE SEQUENCE [LARGE SCALE GENOMIC DNA]</scope>
    <source>
        <strain evidence="2 3">R27</strain>
    </source>
</reference>
<keyword evidence="2" id="KW-0378">Hydrolase</keyword>
<dbReference type="InterPro" id="IPR052701">
    <property type="entry name" value="GAG_Ulvan_Degrading_Sulfatases"/>
</dbReference>
<evidence type="ECO:0000313" key="3">
    <source>
        <dbReference type="Proteomes" id="UP000509667"/>
    </source>
</evidence>
<dbReference type="InterPro" id="IPR000917">
    <property type="entry name" value="Sulfatase_N"/>
</dbReference>
<dbReference type="KEGG" id="hrr:HZS55_05950"/>
<name>A0A7D5T4G5_9EURY</name>
<dbReference type="RefSeq" id="WP_179910807.1">
    <property type="nucleotide sequence ID" value="NZ_CP058910.1"/>
</dbReference>